<dbReference type="InterPro" id="IPR015894">
    <property type="entry name" value="Guanylate-bd_N"/>
</dbReference>
<keyword evidence="1" id="KW-0547">Nucleotide-binding</keyword>
<evidence type="ECO:0000259" key="6">
    <source>
        <dbReference type="PROSITE" id="PS51715"/>
    </source>
</evidence>
<feature type="domain" description="GB1/RHD3-type G" evidence="6">
    <location>
        <begin position="38"/>
        <end position="273"/>
    </location>
</feature>
<reference evidence="8" key="1">
    <citation type="submission" date="2025-08" db="UniProtKB">
        <authorList>
            <consortium name="RefSeq"/>
        </authorList>
    </citation>
    <scope>IDENTIFICATION</scope>
    <source>
        <tissue evidence="8">Sperm</tissue>
    </source>
</reference>
<evidence type="ECO:0000313" key="7">
    <source>
        <dbReference type="Proteomes" id="UP001318040"/>
    </source>
</evidence>
<accession>A0AAJ7TC73</accession>
<dbReference type="InterPro" id="IPR030386">
    <property type="entry name" value="G_GB1_RHD3_dom"/>
</dbReference>
<dbReference type="InterPro" id="IPR003191">
    <property type="entry name" value="Guanylate-bd/ATL_C"/>
</dbReference>
<name>A0AAJ7TC73_PETMA</name>
<comment type="similarity">
    <text evidence="4">Belongs to the TRAFAC class dynamin-like GTPase superfamily. GB1/RHD3 GTPase family.</text>
</comment>
<dbReference type="GO" id="GO:0003924">
    <property type="term" value="F:GTPase activity"/>
    <property type="evidence" value="ECO:0007669"/>
    <property type="project" value="InterPro"/>
</dbReference>
<dbReference type="AlphaFoldDB" id="A0AAJ7TC73"/>
<dbReference type="InterPro" id="IPR036543">
    <property type="entry name" value="Guanylate-bd_C_sf"/>
</dbReference>
<keyword evidence="5" id="KW-0175">Coiled coil</keyword>
<organism evidence="7 8">
    <name type="scientific">Petromyzon marinus</name>
    <name type="common">Sea lamprey</name>
    <dbReference type="NCBI Taxonomy" id="7757"/>
    <lineage>
        <taxon>Eukaryota</taxon>
        <taxon>Metazoa</taxon>
        <taxon>Chordata</taxon>
        <taxon>Craniata</taxon>
        <taxon>Vertebrata</taxon>
        <taxon>Cyclostomata</taxon>
        <taxon>Hyperoartia</taxon>
        <taxon>Petromyzontiformes</taxon>
        <taxon>Petromyzontidae</taxon>
        <taxon>Petromyzon</taxon>
    </lineage>
</organism>
<dbReference type="Proteomes" id="UP001318040">
    <property type="component" value="Chromosome 21"/>
</dbReference>
<dbReference type="KEGG" id="pmrn:116944649"/>
<dbReference type="Gene3D" id="1.20.1000.10">
    <property type="entry name" value="Guanylate-binding protein, C-terminal domain"/>
    <property type="match status" value="1"/>
</dbReference>
<sequence>MSQGAMAHVERPLPFILTDEDGRFYVDEKTAGVIASIRQPVVVVAIAGRYRTGKSYLMNRLAGSNNGFSLGNTVQSHTKGIWIWPRAHPLHKDKCLLLIDTEGLGDVEKAGDNHDTWLFVMAVLLSTTLVWNTTGVLSKDGFDQLHFVANMTEHVRTKIHQREDEVGQDFKRYFPSFVVCVRDFTLKLEIEGKACDADQYLEHCLGIRKKGMTPNCRSFNEQRELLSSFFKKRKCFVFPMPTHPEDLHKLETISEQQLNPEFLQTAEDFTTHILQTAHIKHVDNAVLTGPLFLKLTEQYVNSQRSGDVPCIESALTQVVTLANMQAREDAMSLYEKRMEAVNQQLPLPIAKLNEFHQHALEQAVEAFHQRSVLDCEHKHEKELMDSLVTAYDDWNQKNKDTSMQRCKQRLSELYEPIRVRVAEKIFIKPGGYQEYKRMMDAAEKSYCATQGLGDEMEAVLLAFIDLKKEEGHLILMMDKSVTELQKQRIETEEMEKRLVQQQRALENTNAQQEAQISALKMQMETNQRSFSDKLREVEKQTDKKLESLQKEHEHQMKMFSMKKRGHGIFATLVDIADQSCTIC</sequence>
<dbReference type="CDD" id="cd01851">
    <property type="entry name" value="GBP"/>
    <property type="match status" value="1"/>
</dbReference>
<dbReference type="Pfam" id="PF02263">
    <property type="entry name" value="GBP"/>
    <property type="match status" value="1"/>
</dbReference>
<evidence type="ECO:0000256" key="5">
    <source>
        <dbReference type="SAM" id="Coils"/>
    </source>
</evidence>
<dbReference type="GeneID" id="116944649"/>
<proteinExistence type="inferred from homology"/>
<dbReference type="RefSeq" id="XP_032814275.1">
    <property type="nucleotide sequence ID" value="XM_032958384.1"/>
</dbReference>
<evidence type="ECO:0000256" key="1">
    <source>
        <dbReference type="ARBA" id="ARBA00022741"/>
    </source>
</evidence>
<evidence type="ECO:0000256" key="4">
    <source>
        <dbReference type="PROSITE-ProRule" id="PRU01052"/>
    </source>
</evidence>
<keyword evidence="3" id="KW-0342">GTP-binding</keyword>
<protein>
    <submittedName>
        <fullName evidence="8">Guanylate-binding protein 1-like</fullName>
    </submittedName>
</protein>
<dbReference type="InterPro" id="IPR027417">
    <property type="entry name" value="P-loop_NTPase"/>
</dbReference>
<evidence type="ECO:0000313" key="8">
    <source>
        <dbReference type="RefSeq" id="XP_032814275.1"/>
    </source>
</evidence>
<dbReference type="PANTHER" id="PTHR10751">
    <property type="entry name" value="GUANYLATE BINDING PROTEIN"/>
    <property type="match status" value="1"/>
</dbReference>
<evidence type="ECO:0000256" key="2">
    <source>
        <dbReference type="ARBA" id="ARBA00022801"/>
    </source>
</evidence>
<gene>
    <name evidence="8" type="primary">LOC116944649</name>
</gene>
<dbReference type="SUPFAM" id="SSF48340">
    <property type="entry name" value="Interferon-induced guanylate-binding protein 1 (GBP1), C-terminal domain"/>
    <property type="match status" value="1"/>
</dbReference>
<dbReference type="Pfam" id="PF02841">
    <property type="entry name" value="GBP_C"/>
    <property type="match status" value="1"/>
</dbReference>
<feature type="coiled-coil region" evidence="5">
    <location>
        <begin position="477"/>
        <end position="551"/>
    </location>
</feature>
<evidence type="ECO:0000256" key="3">
    <source>
        <dbReference type="ARBA" id="ARBA00023134"/>
    </source>
</evidence>
<dbReference type="PROSITE" id="PS51715">
    <property type="entry name" value="G_GB1_RHD3"/>
    <property type="match status" value="1"/>
</dbReference>
<keyword evidence="2" id="KW-0378">Hydrolase</keyword>
<dbReference type="Gene3D" id="3.40.50.300">
    <property type="entry name" value="P-loop containing nucleotide triphosphate hydrolases"/>
    <property type="match status" value="1"/>
</dbReference>
<keyword evidence="7" id="KW-1185">Reference proteome</keyword>
<dbReference type="GO" id="GO:0005525">
    <property type="term" value="F:GTP binding"/>
    <property type="evidence" value="ECO:0007669"/>
    <property type="project" value="UniProtKB-KW"/>
</dbReference>
<dbReference type="SUPFAM" id="SSF52540">
    <property type="entry name" value="P-loop containing nucleoside triphosphate hydrolases"/>
    <property type="match status" value="1"/>
</dbReference>